<keyword evidence="2" id="KW-1185">Reference proteome</keyword>
<reference evidence="1" key="1">
    <citation type="submission" date="2021-01" db="EMBL/GenBank/DDBJ databases">
        <title>Whole genome shotgun sequence of Dactylosporangium siamense NBRC 106093.</title>
        <authorList>
            <person name="Komaki H."/>
            <person name="Tamura T."/>
        </authorList>
    </citation>
    <scope>NUCLEOTIDE SEQUENCE</scope>
    <source>
        <strain evidence="1">NBRC 106093</strain>
    </source>
</reference>
<accession>A0A919UCD1</accession>
<evidence type="ECO:0008006" key="3">
    <source>
        <dbReference type="Google" id="ProtNLM"/>
    </source>
</evidence>
<evidence type="ECO:0000313" key="2">
    <source>
        <dbReference type="Proteomes" id="UP000660611"/>
    </source>
</evidence>
<gene>
    <name evidence="1" type="ORF">Dsi01nite_082730</name>
</gene>
<evidence type="ECO:0000313" key="1">
    <source>
        <dbReference type="EMBL" id="GIG50232.1"/>
    </source>
</evidence>
<sequence>MTTHLNLEEIFAGLDDVEWPHIGFSYVEFPAEKLRTIVSEDAEVAREAVGDFWAAMNTRAPRYRATVECIPFLARLSAAGVFARELLELLHSVAQGFNQPRDDQDELVAAVAAELPLLLPRLDDPDEDNRRWTIGIIALCGRSREAAEAIRARWTRERDPDLRTELLNACRHADPEIAAELSVAAIAPQEAPELRLAATLSLVLAEAPWTPELAAAATAWALSGDDVEFAERWFDTSTGDWKETDQDDKFVELLGLLAGRGALAEAAALARTVLAVDGPGEGFRRRRALAGIDELCGEYRGAPVLLAPLLAPLVADEDETVAEQALAVLHRIGPEGRPAADAVLAVADSRDGSDDELADQALGVLLDLGDPRALPLLARDLPRRGKALEVAIGRSWRGAGSTAPFDPALLDAARDLLRNPDRRSTGALRHLCSLLASWGAEAAPALPELYSLLDKHPQHAPAAIAAIAAGTDAAAEAAARLTALADAASSYDRMFVADALHKLTGDTAPLVAALGQGLAGVLYELRYAMPRAGQLGAAGEPLLPRLRELLVYDDRGWAADDRMAAAGAMYAIAGDAVADELLPVLSIALDKRSAAAAGLVRRIGVPAASLAPQVVPLLGALRTALAAAGALLALARSGPGEALPNPVGSDGVISHDDLAEVLLTIVEYGGRTEAAIALLRELGGGTLEPAAADALRRILANERRPPPIGYELDRIRNDQDRVAAIGAALAE</sequence>
<dbReference type="RefSeq" id="WP_203851887.1">
    <property type="nucleotide sequence ID" value="NZ_BAAAVW010000027.1"/>
</dbReference>
<proteinExistence type="predicted"/>
<comment type="caution">
    <text evidence="1">The sequence shown here is derived from an EMBL/GenBank/DDBJ whole genome shotgun (WGS) entry which is preliminary data.</text>
</comment>
<dbReference type="Proteomes" id="UP000660611">
    <property type="component" value="Unassembled WGS sequence"/>
</dbReference>
<dbReference type="InterPro" id="IPR016024">
    <property type="entry name" value="ARM-type_fold"/>
</dbReference>
<dbReference type="EMBL" id="BONQ01000129">
    <property type="protein sequence ID" value="GIG50232.1"/>
    <property type="molecule type" value="Genomic_DNA"/>
</dbReference>
<dbReference type="AlphaFoldDB" id="A0A919UCD1"/>
<dbReference type="SUPFAM" id="SSF48371">
    <property type="entry name" value="ARM repeat"/>
    <property type="match status" value="1"/>
</dbReference>
<protein>
    <recommendedName>
        <fullName evidence="3">HEAT repeat domain-containing protein</fullName>
    </recommendedName>
</protein>
<organism evidence="1 2">
    <name type="scientific">Dactylosporangium siamense</name>
    <dbReference type="NCBI Taxonomy" id="685454"/>
    <lineage>
        <taxon>Bacteria</taxon>
        <taxon>Bacillati</taxon>
        <taxon>Actinomycetota</taxon>
        <taxon>Actinomycetes</taxon>
        <taxon>Micromonosporales</taxon>
        <taxon>Micromonosporaceae</taxon>
        <taxon>Dactylosporangium</taxon>
    </lineage>
</organism>
<name>A0A919UCD1_9ACTN</name>